<protein>
    <submittedName>
        <fullName evidence="2">Uncharacterized protein</fullName>
    </submittedName>
</protein>
<proteinExistence type="predicted"/>
<organism evidence="2 3">
    <name type="scientific">Phytophthora citrophthora</name>
    <dbReference type="NCBI Taxonomy" id="4793"/>
    <lineage>
        <taxon>Eukaryota</taxon>
        <taxon>Sar</taxon>
        <taxon>Stramenopiles</taxon>
        <taxon>Oomycota</taxon>
        <taxon>Peronosporomycetes</taxon>
        <taxon>Peronosporales</taxon>
        <taxon>Peronosporaceae</taxon>
        <taxon>Phytophthora</taxon>
    </lineage>
</organism>
<sequence length="350" mass="37534">MLELIPTSYKFAKDKTHIVAMGMFTVGEVGRLNRDSLEPVPSSPSGLASLELIRGSHHGFITPVCFLSCSLGGAPVYCWTPCDSVSAGTRLVGLETAAKRPQAATQTASPSPPLPSSPSLPSAVGSPAASPASVLSAGFSPSPLNTAPSSPLDDASVASDVSGESFLNRLKELHCGPLFGSSSEESEEDDSEGLRVACPPSPTPSASSLFDDGSDEETEPVGGLNRLRRGTDSGDWHPFALPPVPAKHPANGRANHYDPSAPWDYSVPANVEQLHDVRGEYPHRYFLVEWQITSLQLSWVWEEQLAQRFTRRIDQVMQWCKDLRPGTFANYYKKHFVCRGQASPASASAS</sequence>
<dbReference type="AlphaFoldDB" id="A0AAD9GID5"/>
<feature type="region of interest" description="Disordered" evidence="1">
    <location>
        <begin position="98"/>
        <end position="132"/>
    </location>
</feature>
<dbReference type="Proteomes" id="UP001259832">
    <property type="component" value="Unassembled WGS sequence"/>
</dbReference>
<feature type="region of interest" description="Disordered" evidence="1">
    <location>
        <begin position="179"/>
        <end position="229"/>
    </location>
</feature>
<dbReference type="EMBL" id="JASMQC010000017">
    <property type="protein sequence ID" value="KAK1938968.1"/>
    <property type="molecule type" value="Genomic_DNA"/>
</dbReference>
<gene>
    <name evidence="2" type="ORF">P3T76_009043</name>
</gene>
<keyword evidence="3" id="KW-1185">Reference proteome</keyword>
<name>A0AAD9GID5_9STRA</name>
<comment type="caution">
    <text evidence="2">The sequence shown here is derived from an EMBL/GenBank/DDBJ whole genome shotgun (WGS) entry which is preliminary data.</text>
</comment>
<reference evidence="2" key="1">
    <citation type="submission" date="2023-08" db="EMBL/GenBank/DDBJ databases">
        <title>Reference Genome Resource for the Citrus Pathogen Phytophthora citrophthora.</title>
        <authorList>
            <person name="Moller H."/>
            <person name="Coetzee B."/>
            <person name="Rose L.J."/>
            <person name="Van Niekerk J.M."/>
        </authorList>
    </citation>
    <scope>NUCLEOTIDE SEQUENCE</scope>
    <source>
        <strain evidence="2">STE-U-9442</strain>
    </source>
</reference>
<evidence type="ECO:0000313" key="3">
    <source>
        <dbReference type="Proteomes" id="UP001259832"/>
    </source>
</evidence>
<accession>A0AAD9GID5</accession>
<evidence type="ECO:0000313" key="2">
    <source>
        <dbReference type="EMBL" id="KAK1938968.1"/>
    </source>
</evidence>
<feature type="compositionally biased region" description="Low complexity" evidence="1">
    <location>
        <begin position="119"/>
        <end position="132"/>
    </location>
</feature>
<evidence type="ECO:0000256" key="1">
    <source>
        <dbReference type="SAM" id="MobiDB-lite"/>
    </source>
</evidence>